<sequence length="47" mass="5317">MAIIFLAAMAFEEVRARKNNVCCCLLLLLLSNLRSHIDGCQGQSFRF</sequence>
<organism evidence="2">
    <name type="scientific">Rhizophora mucronata</name>
    <name type="common">Asiatic mangrove</name>
    <dbReference type="NCBI Taxonomy" id="61149"/>
    <lineage>
        <taxon>Eukaryota</taxon>
        <taxon>Viridiplantae</taxon>
        <taxon>Streptophyta</taxon>
        <taxon>Embryophyta</taxon>
        <taxon>Tracheophyta</taxon>
        <taxon>Spermatophyta</taxon>
        <taxon>Magnoliopsida</taxon>
        <taxon>eudicotyledons</taxon>
        <taxon>Gunneridae</taxon>
        <taxon>Pentapetalae</taxon>
        <taxon>rosids</taxon>
        <taxon>fabids</taxon>
        <taxon>Malpighiales</taxon>
        <taxon>Rhizophoraceae</taxon>
        <taxon>Rhizophora</taxon>
    </lineage>
</organism>
<name>A0A2P2IZU7_RHIMU</name>
<reference evidence="2" key="1">
    <citation type="submission" date="2018-02" db="EMBL/GenBank/DDBJ databases">
        <title>Rhizophora mucronata_Transcriptome.</title>
        <authorList>
            <person name="Meera S.P."/>
            <person name="Sreeshan A."/>
            <person name="Augustine A."/>
        </authorList>
    </citation>
    <scope>NUCLEOTIDE SEQUENCE</scope>
    <source>
        <tissue evidence="2">Leaf</tissue>
    </source>
</reference>
<accession>A0A2P2IZU7</accession>
<protein>
    <submittedName>
        <fullName evidence="2">Uncharacterized protein</fullName>
    </submittedName>
</protein>
<evidence type="ECO:0000313" key="2">
    <source>
        <dbReference type="EMBL" id="MBW86736.1"/>
    </source>
</evidence>
<feature type="chain" id="PRO_5015106383" evidence="1">
    <location>
        <begin position="17"/>
        <end position="47"/>
    </location>
</feature>
<keyword evidence="1" id="KW-0732">Signal</keyword>
<dbReference type="AlphaFoldDB" id="A0A2P2IZU7"/>
<proteinExistence type="predicted"/>
<evidence type="ECO:0000256" key="1">
    <source>
        <dbReference type="SAM" id="SignalP"/>
    </source>
</evidence>
<feature type="signal peptide" evidence="1">
    <location>
        <begin position="1"/>
        <end position="16"/>
    </location>
</feature>
<dbReference type="EMBL" id="GGEC01006253">
    <property type="protein sequence ID" value="MBW86736.1"/>
    <property type="molecule type" value="Transcribed_RNA"/>
</dbReference>